<keyword evidence="11 16" id="KW-0694">RNA-binding</keyword>
<dbReference type="InterPro" id="IPR045864">
    <property type="entry name" value="aa-tRNA-synth_II/BPL/LPL"/>
</dbReference>
<feature type="domain" description="FDX-ACB" evidence="18">
    <location>
        <begin position="706"/>
        <end position="798"/>
    </location>
</feature>
<keyword evidence="10 15" id="KW-0460">Magnesium</keyword>
<dbReference type="Gene3D" id="3.30.56.10">
    <property type="match status" value="2"/>
</dbReference>
<dbReference type="EMBL" id="CP001739">
    <property type="protein sequence ID" value="ACZ10928.1"/>
    <property type="molecule type" value="Genomic_DNA"/>
</dbReference>
<evidence type="ECO:0000256" key="16">
    <source>
        <dbReference type="PROSITE-ProRule" id="PRU00209"/>
    </source>
</evidence>
<evidence type="ECO:0000259" key="19">
    <source>
        <dbReference type="PROSITE" id="PS51483"/>
    </source>
</evidence>
<dbReference type="HAMAP" id="MF_00283">
    <property type="entry name" value="Phe_tRNA_synth_beta1"/>
    <property type="match status" value="1"/>
</dbReference>
<evidence type="ECO:0000256" key="9">
    <source>
        <dbReference type="ARBA" id="ARBA00022840"/>
    </source>
</evidence>
<feature type="binding site" evidence="15">
    <location>
        <position position="456"/>
    </location>
    <ligand>
        <name>Mg(2+)</name>
        <dbReference type="ChEBI" id="CHEBI:18420"/>
        <note>shared with alpha subunit</note>
    </ligand>
</feature>
<dbReference type="Gene3D" id="2.40.50.140">
    <property type="entry name" value="Nucleic acid-binding proteins"/>
    <property type="match status" value="1"/>
</dbReference>
<evidence type="ECO:0000256" key="6">
    <source>
        <dbReference type="ARBA" id="ARBA00022598"/>
    </source>
</evidence>
<proteinExistence type="inferred from homology"/>
<evidence type="ECO:0000256" key="7">
    <source>
        <dbReference type="ARBA" id="ARBA00022723"/>
    </source>
</evidence>
<evidence type="ECO:0000256" key="11">
    <source>
        <dbReference type="ARBA" id="ARBA00022884"/>
    </source>
</evidence>
<dbReference type="InterPro" id="IPR033714">
    <property type="entry name" value="tRNA_bind_bactPheRS"/>
</dbReference>
<dbReference type="SUPFAM" id="SSF56037">
    <property type="entry name" value="PheT/TilS domain"/>
    <property type="match status" value="1"/>
</dbReference>
<dbReference type="GO" id="GO:0006432">
    <property type="term" value="P:phenylalanyl-tRNA aminoacylation"/>
    <property type="evidence" value="ECO:0007669"/>
    <property type="project" value="UniProtKB-UniRule"/>
</dbReference>
<dbReference type="InterPro" id="IPR036690">
    <property type="entry name" value="Fdx_antiC-bd_sf"/>
</dbReference>
<dbReference type="GO" id="GO:0000049">
    <property type="term" value="F:tRNA binding"/>
    <property type="evidence" value="ECO:0007669"/>
    <property type="project" value="UniProtKB-UniRule"/>
</dbReference>
<dbReference type="Proteomes" id="UP000000845">
    <property type="component" value="Chromosome"/>
</dbReference>
<evidence type="ECO:0000256" key="2">
    <source>
        <dbReference type="ARBA" id="ARBA00008653"/>
    </source>
</evidence>
<dbReference type="InterPro" id="IPR005121">
    <property type="entry name" value="Fdx_antiC-bd"/>
</dbReference>
<name>D1AGH6_SEBTE</name>
<dbReference type="Gene3D" id="3.30.70.380">
    <property type="entry name" value="Ferrodoxin-fold anticodon-binding domain"/>
    <property type="match status" value="1"/>
</dbReference>
<evidence type="ECO:0000256" key="8">
    <source>
        <dbReference type="ARBA" id="ARBA00022741"/>
    </source>
</evidence>
<evidence type="ECO:0000256" key="10">
    <source>
        <dbReference type="ARBA" id="ARBA00022842"/>
    </source>
</evidence>
<dbReference type="GO" id="GO:0005524">
    <property type="term" value="F:ATP binding"/>
    <property type="evidence" value="ECO:0007669"/>
    <property type="project" value="UniProtKB-UniRule"/>
</dbReference>
<dbReference type="Pfam" id="PF03483">
    <property type="entry name" value="B3_4"/>
    <property type="match status" value="1"/>
</dbReference>
<dbReference type="InterPro" id="IPR009061">
    <property type="entry name" value="DNA-bd_dom_put_sf"/>
</dbReference>
<dbReference type="InterPro" id="IPR005146">
    <property type="entry name" value="B3/B4_tRNA-bd"/>
</dbReference>
<dbReference type="InterPro" id="IPR005147">
    <property type="entry name" value="tRNA_synthase_B5-dom"/>
</dbReference>
<dbReference type="PANTHER" id="PTHR10947:SF0">
    <property type="entry name" value="PHENYLALANINE--TRNA LIGASE BETA SUBUNIT"/>
    <property type="match status" value="1"/>
</dbReference>
<dbReference type="Pfam" id="PF01588">
    <property type="entry name" value="tRNA_bind"/>
    <property type="match status" value="1"/>
</dbReference>
<dbReference type="PANTHER" id="PTHR10947">
    <property type="entry name" value="PHENYLALANYL-TRNA SYNTHETASE BETA CHAIN AND LEUCINE-RICH REPEAT-CONTAINING PROTEIN 47"/>
    <property type="match status" value="1"/>
</dbReference>
<dbReference type="STRING" id="526218.Sterm_4096"/>
<dbReference type="SMART" id="SM00874">
    <property type="entry name" value="B5"/>
    <property type="match status" value="1"/>
</dbReference>
<dbReference type="Pfam" id="PF03147">
    <property type="entry name" value="FDX-ACB"/>
    <property type="match status" value="1"/>
</dbReference>
<dbReference type="PROSITE" id="PS51483">
    <property type="entry name" value="B5"/>
    <property type="match status" value="1"/>
</dbReference>
<dbReference type="CDD" id="cd00769">
    <property type="entry name" value="PheRS_beta_core"/>
    <property type="match status" value="1"/>
</dbReference>
<keyword evidence="9 15" id="KW-0067">ATP-binding</keyword>
<comment type="subunit">
    <text evidence="3 15">Tetramer of two alpha and two beta subunits.</text>
</comment>
<dbReference type="SUPFAM" id="SSF55681">
    <property type="entry name" value="Class II aaRS and biotin synthetases"/>
    <property type="match status" value="1"/>
</dbReference>
<evidence type="ECO:0000256" key="4">
    <source>
        <dbReference type="ARBA" id="ARBA00022490"/>
    </source>
</evidence>
<dbReference type="SUPFAM" id="SSF46955">
    <property type="entry name" value="Putative DNA-binding domain"/>
    <property type="match status" value="1"/>
</dbReference>
<dbReference type="eggNOG" id="COG0073">
    <property type="taxonomic scope" value="Bacteria"/>
</dbReference>
<dbReference type="NCBIfam" id="TIGR00472">
    <property type="entry name" value="pheT_bact"/>
    <property type="match status" value="1"/>
</dbReference>
<evidence type="ECO:0000256" key="13">
    <source>
        <dbReference type="ARBA" id="ARBA00023146"/>
    </source>
</evidence>
<organism evidence="20 21">
    <name type="scientific">Sebaldella termitidis (strain ATCC 33386 / NCTC 11300)</name>
    <dbReference type="NCBI Taxonomy" id="526218"/>
    <lineage>
        <taxon>Bacteria</taxon>
        <taxon>Fusobacteriati</taxon>
        <taxon>Fusobacteriota</taxon>
        <taxon>Fusobacteriia</taxon>
        <taxon>Fusobacteriales</taxon>
        <taxon>Leptotrichiaceae</taxon>
        <taxon>Sebaldella</taxon>
    </lineage>
</organism>
<evidence type="ECO:0000256" key="12">
    <source>
        <dbReference type="ARBA" id="ARBA00022917"/>
    </source>
</evidence>
<keyword evidence="5 16" id="KW-0820">tRNA-binding</keyword>
<comment type="subcellular location">
    <subcellularLocation>
        <location evidence="1 15">Cytoplasm</location>
    </subcellularLocation>
</comment>
<keyword evidence="13 15" id="KW-0030">Aminoacyl-tRNA synthetase</keyword>
<feature type="domain" description="B5" evidence="19">
    <location>
        <begin position="403"/>
        <end position="478"/>
    </location>
</feature>
<evidence type="ECO:0000256" key="14">
    <source>
        <dbReference type="ARBA" id="ARBA00049255"/>
    </source>
</evidence>
<dbReference type="SMART" id="SM00896">
    <property type="entry name" value="FDX-ACB"/>
    <property type="match status" value="1"/>
</dbReference>
<feature type="binding site" evidence="15">
    <location>
        <position position="465"/>
    </location>
    <ligand>
        <name>Mg(2+)</name>
        <dbReference type="ChEBI" id="CHEBI:18420"/>
        <note>shared with alpha subunit</note>
    </ligand>
</feature>
<dbReference type="GO" id="GO:0009328">
    <property type="term" value="C:phenylalanine-tRNA ligase complex"/>
    <property type="evidence" value="ECO:0007669"/>
    <property type="project" value="TreeGrafter"/>
</dbReference>
<keyword evidence="21" id="KW-1185">Reference proteome</keyword>
<dbReference type="PROSITE" id="PS51447">
    <property type="entry name" value="FDX_ACB"/>
    <property type="match status" value="1"/>
</dbReference>
<comment type="cofactor">
    <cofactor evidence="15">
        <name>Mg(2+)</name>
        <dbReference type="ChEBI" id="CHEBI:18420"/>
    </cofactor>
    <text evidence="15">Binds 2 magnesium ions per tetramer.</text>
</comment>
<sequence>MLISLNWLKQYIDLEGISIEELDNTLTMIGQEVEKIERQGESLGNIVTAQIVEKEMHPDSDHLTVCKVDDGNEVLQIVCGASNHKQGDKVVLARIGAVLGGDFKIKKTKIRGMESFGMLCSEKELGLSDNHDGIMILPEDTKTGIEIKDYFGLDDTIFELEITPNRPDCLSHIGIARELAVYYNKELHLPETKMHEKHFEKTENFIHIEIADETISKRYTSKIVKNVTVKESPEWLQKRLNSIGIRSINNIVDVTNFVLMEMGHPIHAFDLSKIEGKKIIVRRAEDGEKVVTLDEKERKLNPDDIVIADGNKAVALGGVMGGYNSEIDSNTKDVLIEVAHFNPYNIRKTSKRLTLSSDASYRFERGIDLEDAVRVIDRVAELIQETAGGEILHGISEAYPVKYEETIVEFNMKRFEKFVGKEIEKERIIEIFENLEITVDDKGEVLLLTPPSFRNDLEREQDFYEEIIRIYGFDNIESVMPKLDINPIRIDTLREIDLLRSAAVAVGTGLREVINYSFIPRNALEKIRYNDAAGDEIIEVRKPITEDFVIMRPTLLYSLIKNAKDNINRNITDIRFFETTKTFKRVEGKIEEEQKFGIILGGEPEKYIWNVKPVPYDFYDLKGIVEEIFSKIRFEKYTLVRTTKESYHPGRAADIYVGKEYIGTFGELHPDVMENFDLKKKLLTAELRLEALIKYSDKNIFFKGINKFPAVPRDLALVIEENILVGDVIKSIAKLSPVIEKVELFDVYQGAGVEAGKKSIAISIVLREKNKTLEENEINSVISKILEKVKKDFGAELRQ</sequence>
<dbReference type="CDD" id="cd02796">
    <property type="entry name" value="tRNA_bind_bactPheRS"/>
    <property type="match status" value="1"/>
</dbReference>
<evidence type="ECO:0000256" key="3">
    <source>
        <dbReference type="ARBA" id="ARBA00011209"/>
    </source>
</evidence>
<keyword evidence="12 15" id="KW-0648">Protein biosynthesis</keyword>
<evidence type="ECO:0000259" key="18">
    <source>
        <dbReference type="PROSITE" id="PS51447"/>
    </source>
</evidence>
<dbReference type="FunFam" id="3.30.70.380:FF:000001">
    <property type="entry name" value="Phenylalanine--tRNA ligase beta subunit"/>
    <property type="match status" value="1"/>
</dbReference>
<dbReference type="Gene3D" id="3.30.930.10">
    <property type="entry name" value="Bira Bifunctional Protein, Domain 2"/>
    <property type="match status" value="1"/>
</dbReference>
<protein>
    <recommendedName>
        <fullName evidence="15">Phenylalanine--tRNA ligase beta subunit</fullName>
        <ecNumber evidence="15">6.1.1.20</ecNumber>
    </recommendedName>
    <alternativeName>
        <fullName evidence="15">Phenylalanyl-tRNA synthetase beta subunit</fullName>
        <shortName evidence="15">PheRS</shortName>
    </alternativeName>
</protein>
<dbReference type="Gene3D" id="3.50.40.10">
    <property type="entry name" value="Phenylalanyl-trna Synthetase, Chain B, domain 3"/>
    <property type="match status" value="1"/>
</dbReference>
<dbReference type="HOGENOM" id="CLU_016891_0_0_0"/>
<keyword evidence="6 15" id="KW-0436">Ligase</keyword>
<evidence type="ECO:0000313" key="21">
    <source>
        <dbReference type="Proteomes" id="UP000000845"/>
    </source>
</evidence>
<keyword evidence="8 15" id="KW-0547">Nucleotide-binding</keyword>
<dbReference type="KEGG" id="str:Sterm_4096"/>
<evidence type="ECO:0000259" key="17">
    <source>
        <dbReference type="PROSITE" id="PS50886"/>
    </source>
</evidence>
<evidence type="ECO:0000256" key="5">
    <source>
        <dbReference type="ARBA" id="ARBA00022555"/>
    </source>
</evidence>
<dbReference type="Pfam" id="PF17759">
    <property type="entry name" value="tRNA_synthFbeta"/>
    <property type="match status" value="1"/>
</dbReference>
<accession>D1AGH6</accession>
<dbReference type="AlphaFoldDB" id="D1AGH6"/>
<evidence type="ECO:0000256" key="1">
    <source>
        <dbReference type="ARBA" id="ARBA00004496"/>
    </source>
</evidence>
<dbReference type="GO" id="GO:0000287">
    <property type="term" value="F:magnesium ion binding"/>
    <property type="evidence" value="ECO:0007669"/>
    <property type="project" value="UniProtKB-UniRule"/>
</dbReference>
<dbReference type="InterPro" id="IPR041616">
    <property type="entry name" value="PheRS_beta_core"/>
</dbReference>
<dbReference type="EC" id="6.1.1.20" evidence="15"/>
<dbReference type="GO" id="GO:0004826">
    <property type="term" value="F:phenylalanine-tRNA ligase activity"/>
    <property type="evidence" value="ECO:0007669"/>
    <property type="project" value="UniProtKB-UniRule"/>
</dbReference>
<reference evidence="20 21" key="2">
    <citation type="journal article" date="2010" name="Stand. Genomic Sci.">
        <title>Complete genome sequence of Sebaldella termitidis type strain (NCTC 11300).</title>
        <authorList>
            <person name="Harmon-Smith M."/>
            <person name="Celia L."/>
            <person name="Chertkov O."/>
            <person name="Lapidus A."/>
            <person name="Copeland A."/>
            <person name="Glavina Del Rio T."/>
            <person name="Nolan M."/>
            <person name="Lucas S."/>
            <person name="Tice H."/>
            <person name="Cheng J.F."/>
            <person name="Han C."/>
            <person name="Detter J.C."/>
            <person name="Bruce D."/>
            <person name="Goodwin L."/>
            <person name="Pitluck S."/>
            <person name="Pati A."/>
            <person name="Liolios K."/>
            <person name="Ivanova N."/>
            <person name="Mavromatis K."/>
            <person name="Mikhailova N."/>
            <person name="Chen A."/>
            <person name="Palaniappan K."/>
            <person name="Land M."/>
            <person name="Hauser L."/>
            <person name="Chang Y.J."/>
            <person name="Jeffries C.D."/>
            <person name="Brettin T."/>
            <person name="Goker M."/>
            <person name="Beck B."/>
            <person name="Bristow J."/>
            <person name="Eisen J.A."/>
            <person name="Markowitz V."/>
            <person name="Hugenholtz P."/>
            <person name="Kyrpides N.C."/>
            <person name="Klenk H.P."/>
            <person name="Chen F."/>
        </authorList>
    </citation>
    <scope>NUCLEOTIDE SEQUENCE [LARGE SCALE GENOMIC DNA]</scope>
    <source>
        <strain evidence="21">ATCC 33386 / NCTC 11300</strain>
    </source>
</reference>
<comment type="catalytic activity">
    <reaction evidence="14 15">
        <text>tRNA(Phe) + L-phenylalanine + ATP = L-phenylalanyl-tRNA(Phe) + AMP + diphosphate + H(+)</text>
        <dbReference type="Rhea" id="RHEA:19413"/>
        <dbReference type="Rhea" id="RHEA-COMP:9668"/>
        <dbReference type="Rhea" id="RHEA-COMP:9699"/>
        <dbReference type="ChEBI" id="CHEBI:15378"/>
        <dbReference type="ChEBI" id="CHEBI:30616"/>
        <dbReference type="ChEBI" id="CHEBI:33019"/>
        <dbReference type="ChEBI" id="CHEBI:58095"/>
        <dbReference type="ChEBI" id="CHEBI:78442"/>
        <dbReference type="ChEBI" id="CHEBI:78531"/>
        <dbReference type="ChEBI" id="CHEBI:456215"/>
        <dbReference type="EC" id="6.1.1.20"/>
    </reaction>
</comment>
<dbReference type="SUPFAM" id="SSF54991">
    <property type="entry name" value="Anticodon-binding domain of PheRS"/>
    <property type="match status" value="1"/>
</dbReference>
<dbReference type="SMART" id="SM00873">
    <property type="entry name" value="B3_4"/>
    <property type="match status" value="1"/>
</dbReference>
<reference evidence="21" key="1">
    <citation type="submission" date="2009-09" db="EMBL/GenBank/DDBJ databases">
        <title>The complete chromosome of Sebaldella termitidis ATCC 33386.</title>
        <authorList>
            <consortium name="US DOE Joint Genome Institute (JGI-PGF)"/>
            <person name="Lucas S."/>
            <person name="Copeland A."/>
            <person name="Lapidus A."/>
            <person name="Glavina del Rio T."/>
            <person name="Dalin E."/>
            <person name="Tice H."/>
            <person name="Bruce D."/>
            <person name="Goodwin L."/>
            <person name="Pitluck S."/>
            <person name="Kyrpides N."/>
            <person name="Mavromatis K."/>
            <person name="Ivanova N."/>
            <person name="Mikhailova N."/>
            <person name="Sims D."/>
            <person name="Meincke L."/>
            <person name="Brettin T."/>
            <person name="Detter J.C."/>
            <person name="Han C."/>
            <person name="Larimer F."/>
            <person name="Land M."/>
            <person name="Hauser L."/>
            <person name="Markowitz V."/>
            <person name="Cheng J.F."/>
            <person name="Hugenholtz P."/>
            <person name="Woyke T."/>
            <person name="Wu D."/>
            <person name="Eisen J.A."/>
        </authorList>
    </citation>
    <scope>NUCLEOTIDE SEQUENCE [LARGE SCALE GENOMIC DNA]</scope>
    <source>
        <strain evidence="21">ATCC 33386 / NCTC 11300</strain>
    </source>
</reference>
<dbReference type="NCBIfam" id="NF045760">
    <property type="entry name" value="YtpR"/>
    <property type="match status" value="1"/>
</dbReference>
<feature type="binding site" evidence="15">
    <location>
        <position position="462"/>
    </location>
    <ligand>
        <name>Mg(2+)</name>
        <dbReference type="ChEBI" id="CHEBI:18420"/>
        <note>shared with alpha subunit</note>
    </ligand>
</feature>
<dbReference type="PROSITE" id="PS50886">
    <property type="entry name" value="TRBD"/>
    <property type="match status" value="1"/>
</dbReference>
<evidence type="ECO:0000313" key="20">
    <source>
        <dbReference type="EMBL" id="ACZ10928.1"/>
    </source>
</evidence>
<dbReference type="InterPro" id="IPR004532">
    <property type="entry name" value="Phe-tRNA-ligase_IIc_bsu_bact"/>
</dbReference>
<comment type="similarity">
    <text evidence="2 15">Belongs to the phenylalanyl-tRNA synthetase beta subunit family. Type 1 subfamily.</text>
</comment>
<dbReference type="SUPFAM" id="SSF50249">
    <property type="entry name" value="Nucleic acid-binding proteins"/>
    <property type="match status" value="1"/>
</dbReference>
<dbReference type="FunFam" id="2.40.50.140:FF:000045">
    <property type="entry name" value="Phenylalanine--tRNA ligase beta subunit"/>
    <property type="match status" value="1"/>
</dbReference>
<dbReference type="InterPro" id="IPR012340">
    <property type="entry name" value="NA-bd_OB-fold"/>
</dbReference>
<dbReference type="InterPro" id="IPR045060">
    <property type="entry name" value="Phe-tRNA-ligase_IIc_bsu"/>
</dbReference>
<keyword evidence="7 15" id="KW-0479">Metal-binding</keyword>
<keyword evidence="4 15" id="KW-0963">Cytoplasm</keyword>
<dbReference type="FunFam" id="3.50.40.10:FF:000001">
    <property type="entry name" value="Phenylalanine--tRNA ligase beta subunit"/>
    <property type="match status" value="1"/>
</dbReference>
<gene>
    <name evidence="15" type="primary">pheT</name>
    <name evidence="20" type="ordered locus">Sterm_4096</name>
</gene>
<dbReference type="InterPro" id="IPR020825">
    <property type="entry name" value="Phe-tRNA_synthase-like_B3/B4"/>
</dbReference>
<dbReference type="Pfam" id="PF03484">
    <property type="entry name" value="B5"/>
    <property type="match status" value="1"/>
</dbReference>
<feature type="domain" description="TRNA-binding" evidence="17">
    <location>
        <begin position="40"/>
        <end position="148"/>
    </location>
</feature>
<feature type="binding site" evidence="15">
    <location>
        <position position="466"/>
    </location>
    <ligand>
        <name>Mg(2+)</name>
        <dbReference type="ChEBI" id="CHEBI:18420"/>
        <note>shared with alpha subunit</note>
    </ligand>
</feature>
<evidence type="ECO:0000256" key="15">
    <source>
        <dbReference type="HAMAP-Rule" id="MF_00283"/>
    </source>
</evidence>
<dbReference type="InterPro" id="IPR002547">
    <property type="entry name" value="tRNA-bd_dom"/>
</dbReference>
<dbReference type="eggNOG" id="COG0072">
    <property type="taxonomic scope" value="Bacteria"/>
</dbReference>